<dbReference type="Proteomes" id="UP000011115">
    <property type="component" value="Unassembled WGS sequence"/>
</dbReference>
<evidence type="ECO:0000313" key="1">
    <source>
        <dbReference type="EnsemblPlants" id="PGSC0003DMT400077793"/>
    </source>
</evidence>
<reference evidence="2" key="1">
    <citation type="journal article" date="2011" name="Nature">
        <title>Genome sequence and analysis of the tuber crop potato.</title>
        <authorList>
            <consortium name="The Potato Genome Sequencing Consortium"/>
        </authorList>
    </citation>
    <scope>NUCLEOTIDE SEQUENCE [LARGE SCALE GENOMIC DNA]</scope>
    <source>
        <strain evidence="2">cv. DM1-3 516 R44</strain>
    </source>
</reference>
<name>M1CYX1_SOLTU</name>
<dbReference type="AlphaFoldDB" id="M1CYX1"/>
<dbReference type="Gramene" id="PGSC0003DMT400077793">
    <property type="protein sequence ID" value="PGSC0003DMT400077793"/>
    <property type="gene ID" value="PGSC0003DMG400030261"/>
</dbReference>
<sequence>MRWITKLRSFERNRGGEVDQPWSKNEVSLHQFQPEIERFLCGILRQVQVLSSQITHRSILDLQFSNISGIWIEEQSMDTNGQKEQVPVFQALKEKIKMDIEMSSGHVAEWFRNAMLDRPKLQNLRMLKAKEKRRWN</sequence>
<dbReference type="EnsemblPlants" id="PGSC0003DMT400077793">
    <property type="protein sequence ID" value="PGSC0003DMT400077793"/>
    <property type="gene ID" value="PGSC0003DMG400030261"/>
</dbReference>
<reference evidence="1" key="2">
    <citation type="submission" date="2015-06" db="UniProtKB">
        <authorList>
            <consortium name="EnsemblPlants"/>
        </authorList>
    </citation>
    <scope>IDENTIFICATION</scope>
    <source>
        <strain evidence="1">DM1-3 516 R44</strain>
    </source>
</reference>
<organism evidence="1 2">
    <name type="scientific">Solanum tuberosum</name>
    <name type="common">Potato</name>
    <dbReference type="NCBI Taxonomy" id="4113"/>
    <lineage>
        <taxon>Eukaryota</taxon>
        <taxon>Viridiplantae</taxon>
        <taxon>Streptophyta</taxon>
        <taxon>Embryophyta</taxon>
        <taxon>Tracheophyta</taxon>
        <taxon>Spermatophyta</taxon>
        <taxon>Magnoliopsida</taxon>
        <taxon>eudicotyledons</taxon>
        <taxon>Gunneridae</taxon>
        <taxon>Pentapetalae</taxon>
        <taxon>asterids</taxon>
        <taxon>lamiids</taxon>
        <taxon>Solanales</taxon>
        <taxon>Solanaceae</taxon>
        <taxon>Solanoideae</taxon>
        <taxon>Solaneae</taxon>
        <taxon>Solanum</taxon>
    </lineage>
</organism>
<dbReference type="InParanoid" id="M1CYX1"/>
<proteinExistence type="predicted"/>
<accession>M1CYX1</accession>
<keyword evidence="2" id="KW-1185">Reference proteome</keyword>
<evidence type="ECO:0000313" key="2">
    <source>
        <dbReference type="Proteomes" id="UP000011115"/>
    </source>
</evidence>
<protein>
    <submittedName>
        <fullName evidence="1">Uncharacterized protein</fullName>
    </submittedName>
</protein>
<dbReference type="HOGENOM" id="CLU_1879087_0_0_1"/>
<dbReference type="PaxDb" id="4113-PGSC0003DMT400077793"/>